<proteinExistence type="predicted"/>
<sequence length="79" mass="9207">MDRESRHSKEEEAELDRKIAQIREKNQKIEERQKEIDADRATHADGQPRKNSKPSPPNSGTNKSSKGEWDREWDHGKTP</sequence>
<dbReference type="Proteomes" id="UP001331761">
    <property type="component" value="Unassembled WGS sequence"/>
</dbReference>
<evidence type="ECO:0000256" key="1">
    <source>
        <dbReference type="SAM" id="MobiDB-lite"/>
    </source>
</evidence>
<reference evidence="2 3" key="1">
    <citation type="submission" date="2019-10" db="EMBL/GenBank/DDBJ databases">
        <title>Assembly and Annotation for the nematode Trichostrongylus colubriformis.</title>
        <authorList>
            <person name="Martin J."/>
        </authorList>
    </citation>
    <scope>NUCLEOTIDE SEQUENCE [LARGE SCALE GENOMIC DNA]</scope>
    <source>
        <strain evidence="2">G859</strain>
        <tissue evidence="2">Whole worm</tissue>
    </source>
</reference>
<evidence type="ECO:0000313" key="2">
    <source>
        <dbReference type="EMBL" id="KAK5968110.1"/>
    </source>
</evidence>
<comment type="caution">
    <text evidence="2">The sequence shown here is derived from an EMBL/GenBank/DDBJ whole genome shotgun (WGS) entry which is preliminary data.</text>
</comment>
<feature type="region of interest" description="Disordered" evidence="1">
    <location>
        <begin position="1"/>
        <end position="79"/>
    </location>
</feature>
<organism evidence="2 3">
    <name type="scientific">Trichostrongylus colubriformis</name>
    <name type="common">Black scour worm</name>
    <dbReference type="NCBI Taxonomy" id="6319"/>
    <lineage>
        <taxon>Eukaryota</taxon>
        <taxon>Metazoa</taxon>
        <taxon>Ecdysozoa</taxon>
        <taxon>Nematoda</taxon>
        <taxon>Chromadorea</taxon>
        <taxon>Rhabditida</taxon>
        <taxon>Rhabditina</taxon>
        <taxon>Rhabditomorpha</taxon>
        <taxon>Strongyloidea</taxon>
        <taxon>Trichostrongylidae</taxon>
        <taxon>Trichostrongylus</taxon>
    </lineage>
</organism>
<feature type="compositionally biased region" description="Basic and acidic residues" evidence="1">
    <location>
        <begin position="1"/>
        <end position="48"/>
    </location>
</feature>
<dbReference type="AlphaFoldDB" id="A0AAN8FF47"/>
<keyword evidence="3" id="KW-1185">Reference proteome</keyword>
<accession>A0AAN8FF47</accession>
<dbReference type="EMBL" id="WIXE01021722">
    <property type="protein sequence ID" value="KAK5968110.1"/>
    <property type="molecule type" value="Genomic_DNA"/>
</dbReference>
<feature type="compositionally biased region" description="Basic and acidic residues" evidence="1">
    <location>
        <begin position="65"/>
        <end position="79"/>
    </location>
</feature>
<evidence type="ECO:0000313" key="3">
    <source>
        <dbReference type="Proteomes" id="UP001331761"/>
    </source>
</evidence>
<protein>
    <submittedName>
        <fullName evidence="2">Uncharacterized protein</fullName>
    </submittedName>
</protein>
<name>A0AAN8FF47_TRICO</name>
<gene>
    <name evidence="2" type="ORF">GCK32_019539</name>
</gene>